<dbReference type="GO" id="GO:0000724">
    <property type="term" value="P:double-strand break repair via homologous recombination"/>
    <property type="evidence" value="ECO:0007669"/>
    <property type="project" value="TreeGrafter"/>
</dbReference>
<keyword evidence="9" id="KW-0539">Nucleus</keyword>
<feature type="compositionally biased region" description="Basic and acidic residues" evidence="12">
    <location>
        <begin position="68"/>
        <end position="78"/>
    </location>
</feature>
<feature type="region of interest" description="Disordered" evidence="12">
    <location>
        <begin position="1057"/>
        <end position="1078"/>
    </location>
</feature>
<evidence type="ECO:0000256" key="1">
    <source>
        <dbReference type="ARBA" id="ARBA00004123"/>
    </source>
</evidence>
<gene>
    <name evidence="16" type="ORF">INT43_008581</name>
</gene>
<feature type="compositionally biased region" description="Polar residues" evidence="12">
    <location>
        <begin position="1003"/>
        <end position="1016"/>
    </location>
</feature>
<protein>
    <recommendedName>
        <fullName evidence="11">DNA 3'-5' helicase</fullName>
        <ecNumber evidence="11">5.6.2.4</ecNumber>
    </recommendedName>
</protein>
<dbReference type="EMBL" id="JAEPQZ010000005">
    <property type="protein sequence ID" value="KAG2180999.1"/>
    <property type="molecule type" value="Genomic_DNA"/>
</dbReference>
<comment type="caution">
    <text evidence="16">The sequence shown here is derived from an EMBL/GenBank/DDBJ whole genome shotgun (WGS) entry which is preliminary data.</text>
</comment>
<proteinExistence type="inferred from homology"/>
<dbReference type="Proteomes" id="UP000654370">
    <property type="component" value="Unassembled WGS sequence"/>
</dbReference>
<dbReference type="SMART" id="SM00487">
    <property type="entry name" value="DEXDc"/>
    <property type="match status" value="1"/>
</dbReference>
<evidence type="ECO:0000256" key="11">
    <source>
        <dbReference type="ARBA" id="ARBA00034808"/>
    </source>
</evidence>
<dbReference type="PROSITE" id="PS00690">
    <property type="entry name" value="DEAH_ATP_HELICASE"/>
    <property type="match status" value="1"/>
</dbReference>
<feature type="compositionally biased region" description="Low complexity" evidence="12">
    <location>
        <begin position="144"/>
        <end position="154"/>
    </location>
</feature>
<evidence type="ECO:0000256" key="6">
    <source>
        <dbReference type="ARBA" id="ARBA00022840"/>
    </source>
</evidence>
<reference evidence="16" key="1">
    <citation type="submission" date="2020-12" db="EMBL/GenBank/DDBJ databases">
        <title>Metabolic potential, ecology and presence of endohyphal bacteria is reflected in genomic diversity of Mucoromycotina.</title>
        <authorList>
            <person name="Muszewska A."/>
            <person name="Okrasinska A."/>
            <person name="Steczkiewicz K."/>
            <person name="Drgas O."/>
            <person name="Orlowska M."/>
            <person name="Perlinska-Lenart U."/>
            <person name="Aleksandrzak-Piekarczyk T."/>
            <person name="Szatraj K."/>
            <person name="Zielenkiewicz U."/>
            <person name="Pilsyk S."/>
            <person name="Malc E."/>
            <person name="Mieczkowski P."/>
            <person name="Kruszewska J.S."/>
            <person name="Biernat P."/>
            <person name="Pawlowska J."/>
        </authorList>
    </citation>
    <scope>NUCLEOTIDE SEQUENCE</scope>
    <source>
        <strain evidence="16">WA0000067209</strain>
    </source>
</reference>
<dbReference type="Pfam" id="PF00570">
    <property type="entry name" value="HRDC"/>
    <property type="match status" value="1"/>
</dbReference>
<dbReference type="PANTHER" id="PTHR13710">
    <property type="entry name" value="DNA HELICASE RECQ FAMILY MEMBER"/>
    <property type="match status" value="1"/>
</dbReference>
<keyword evidence="3" id="KW-0547">Nucleotide-binding</keyword>
<keyword evidence="4" id="KW-0378">Hydrolase</keyword>
<evidence type="ECO:0000259" key="13">
    <source>
        <dbReference type="PROSITE" id="PS50967"/>
    </source>
</evidence>
<feature type="region of interest" description="Disordered" evidence="12">
    <location>
        <begin position="92"/>
        <end position="164"/>
    </location>
</feature>
<feature type="domain" description="HRDC" evidence="13">
    <location>
        <begin position="1081"/>
        <end position="1164"/>
    </location>
</feature>
<evidence type="ECO:0000256" key="3">
    <source>
        <dbReference type="ARBA" id="ARBA00022741"/>
    </source>
</evidence>
<keyword evidence="6" id="KW-0067">ATP-binding</keyword>
<dbReference type="EC" id="5.6.2.4" evidence="11"/>
<keyword evidence="17" id="KW-1185">Reference proteome</keyword>
<feature type="compositionally biased region" description="Polar residues" evidence="12">
    <location>
        <begin position="92"/>
        <end position="102"/>
    </location>
</feature>
<feature type="compositionally biased region" description="Basic and acidic residues" evidence="12">
    <location>
        <begin position="106"/>
        <end position="117"/>
    </location>
</feature>
<dbReference type="GO" id="GO:0005694">
    <property type="term" value="C:chromosome"/>
    <property type="evidence" value="ECO:0007669"/>
    <property type="project" value="TreeGrafter"/>
</dbReference>
<keyword evidence="5" id="KW-0347">Helicase</keyword>
<dbReference type="OrthoDB" id="10261556at2759"/>
<dbReference type="InterPro" id="IPR044876">
    <property type="entry name" value="HRDC_dom_sf"/>
</dbReference>
<evidence type="ECO:0000256" key="10">
    <source>
        <dbReference type="ARBA" id="ARBA00034617"/>
    </source>
</evidence>
<dbReference type="FunFam" id="3.40.50.300:FF:001975">
    <property type="entry name" value="ATP-dependent DNA helicase"/>
    <property type="match status" value="1"/>
</dbReference>
<dbReference type="SMART" id="SM00341">
    <property type="entry name" value="HRDC"/>
    <property type="match status" value="1"/>
</dbReference>
<evidence type="ECO:0000256" key="5">
    <source>
        <dbReference type="ARBA" id="ARBA00022806"/>
    </source>
</evidence>
<evidence type="ECO:0000256" key="9">
    <source>
        <dbReference type="ARBA" id="ARBA00023242"/>
    </source>
</evidence>
<dbReference type="PANTHER" id="PTHR13710:SF153">
    <property type="entry name" value="RECQ-LIKE DNA HELICASE BLM"/>
    <property type="match status" value="1"/>
</dbReference>
<dbReference type="GO" id="GO:0003677">
    <property type="term" value="F:DNA binding"/>
    <property type="evidence" value="ECO:0007669"/>
    <property type="project" value="UniProtKB-KW"/>
</dbReference>
<dbReference type="Gene3D" id="3.40.50.300">
    <property type="entry name" value="P-loop containing nucleotide triphosphate hydrolases"/>
    <property type="match status" value="2"/>
</dbReference>
<feature type="region of interest" description="Disordered" evidence="12">
    <location>
        <begin position="307"/>
        <end position="330"/>
    </location>
</feature>
<comment type="subcellular location">
    <subcellularLocation>
        <location evidence="1">Nucleus</location>
    </subcellularLocation>
</comment>
<dbReference type="NCBIfam" id="TIGR00614">
    <property type="entry name" value="recQ_fam"/>
    <property type="match status" value="1"/>
</dbReference>
<dbReference type="InterPro" id="IPR010997">
    <property type="entry name" value="HRDC-like_sf"/>
</dbReference>
<dbReference type="InterPro" id="IPR036388">
    <property type="entry name" value="WH-like_DNA-bd_sf"/>
</dbReference>
<dbReference type="GO" id="GO:0005524">
    <property type="term" value="F:ATP binding"/>
    <property type="evidence" value="ECO:0007669"/>
    <property type="project" value="UniProtKB-KW"/>
</dbReference>
<feature type="region of interest" description="Disordered" evidence="12">
    <location>
        <begin position="61"/>
        <end position="80"/>
    </location>
</feature>
<dbReference type="CDD" id="cd17920">
    <property type="entry name" value="DEXHc_RecQ"/>
    <property type="match status" value="1"/>
</dbReference>
<dbReference type="SMART" id="SM00490">
    <property type="entry name" value="HELICc"/>
    <property type="match status" value="1"/>
</dbReference>
<dbReference type="PROSITE" id="PS51194">
    <property type="entry name" value="HELICASE_CTER"/>
    <property type="match status" value="1"/>
</dbReference>
<dbReference type="GO" id="GO:0009378">
    <property type="term" value="F:four-way junction helicase activity"/>
    <property type="evidence" value="ECO:0007669"/>
    <property type="project" value="TreeGrafter"/>
</dbReference>
<dbReference type="Gene3D" id="1.10.150.80">
    <property type="entry name" value="HRDC domain"/>
    <property type="match status" value="1"/>
</dbReference>
<feature type="domain" description="Helicase ATP-binding" evidence="14">
    <location>
        <begin position="452"/>
        <end position="631"/>
    </location>
</feature>
<dbReference type="InterPro" id="IPR002121">
    <property type="entry name" value="HRDC_dom"/>
</dbReference>
<name>A0A8H7UJ89_MORIS</name>
<evidence type="ECO:0000256" key="7">
    <source>
        <dbReference type="ARBA" id="ARBA00023125"/>
    </source>
</evidence>
<dbReference type="InterPro" id="IPR014001">
    <property type="entry name" value="Helicase_ATP-bd"/>
</dbReference>
<dbReference type="AlphaFoldDB" id="A0A8H7UJ89"/>
<dbReference type="InterPro" id="IPR011545">
    <property type="entry name" value="DEAD/DEAH_box_helicase_dom"/>
</dbReference>
<evidence type="ECO:0000313" key="17">
    <source>
        <dbReference type="Proteomes" id="UP000654370"/>
    </source>
</evidence>
<comment type="similarity">
    <text evidence="2">Belongs to the helicase family. RecQ subfamily.</text>
</comment>
<dbReference type="Gene3D" id="1.10.10.10">
    <property type="entry name" value="Winged helix-like DNA-binding domain superfamily/Winged helix DNA-binding domain"/>
    <property type="match status" value="1"/>
</dbReference>
<comment type="catalytic activity">
    <reaction evidence="10">
        <text>Couples ATP hydrolysis with the unwinding of duplex DNA by translocating in the 3'-5' direction.</text>
        <dbReference type="EC" id="5.6.2.4"/>
    </reaction>
</comment>
<dbReference type="InterPro" id="IPR004589">
    <property type="entry name" value="DNA_helicase_ATP-dep_RecQ"/>
</dbReference>
<dbReference type="CDD" id="cd18794">
    <property type="entry name" value="SF2_C_RecQ"/>
    <property type="match status" value="1"/>
</dbReference>
<dbReference type="InterPro" id="IPR027417">
    <property type="entry name" value="P-loop_NTPase"/>
</dbReference>
<dbReference type="SUPFAM" id="SSF52540">
    <property type="entry name" value="P-loop containing nucleoside triphosphate hydrolases"/>
    <property type="match status" value="2"/>
</dbReference>
<dbReference type="InterPro" id="IPR001650">
    <property type="entry name" value="Helicase_C-like"/>
</dbReference>
<dbReference type="PROSITE" id="PS50967">
    <property type="entry name" value="HRDC"/>
    <property type="match status" value="1"/>
</dbReference>
<evidence type="ECO:0000256" key="12">
    <source>
        <dbReference type="SAM" id="MobiDB-lite"/>
    </source>
</evidence>
<keyword evidence="8" id="KW-0413">Isomerase</keyword>
<feature type="domain" description="Helicase C-terminal" evidence="15">
    <location>
        <begin position="654"/>
        <end position="810"/>
    </location>
</feature>
<dbReference type="Pfam" id="PF09382">
    <property type="entry name" value="RQC"/>
    <property type="match status" value="1"/>
</dbReference>
<dbReference type="Pfam" id="PF00271">
    <property type="entry name" value="Helicase_C"/>
    <property type="match status" value="1"/>
</dbReference>
<dbReference type="InterPro" id="IPR018982">
    <property type="entry name" value="RQC_domain"/>
</dbReference>
<dbReference type="SMART" id="SM00956">
    <property type="entry name" value="RQC"/>
    <property type="match status" value="1"/>
</dbReference>
<dbReference type="GO" id="GO:0005737">
    <property type="term" value="C:cytoplasm"/>
    <property type="evidence" value="ECO:0007669"/>
    <property type="project" value="TreeGrafter"/>
</dbReference>
<feature type="region of interest" description="Disordered" evidence="12">
    <location>
        <begin position="995"/>
        <end position="1027"/>
    </location>
</feature>
<dbReference type="InterPro" id="IPR002464">
    <property type="entry name" value="DNA/RNA_helicase_DEAH_CS"/>
</dbReference>
<dbReference type="Pfam" id="PF00270">
    <property type="entry name" value="DEAD"/>
    <property type="match status" value="1"/>
</dbReference>
<evidence type="ECO:0000256" key="2">
    <source>
        <dbReference type="ARBA" id="ARBA00005446"/>
    </source>
</evidence>
<evidence type="ECO:0000256" key="4">
    <source>
        <dbReference type="ARBA" id="ARBA00022801"/>
    </source>
</evidence>
<evidence type="ECO:0000256" key="8">
    <source>
        <dbReference type="ARBA" id="ARBA00023235"/>
    </source>
</evidence>
<dbReference type="InterPro" id="IPR032284">
    <property type="entry name" value="RecQ_Zn-bd"/>
</dbReference>
<evidence type="ECO:0000313" key="16">
    <source>
        <dbReference type="EMBL" id="KAG2180999.1"/>
    </source>
</evidence>
<dbReference type="PROSITE" id="PS51192">
    <property type="entry name" value="HELICASE_ATP_BIND_1"/>
    <property type="match status" value="1"/>
</dbReference>
<evidence type="ECO:0000259" key="14">
    <source>
        <dbReference type="PROSITE" id="PS51192"/>
    </source>
</evidence>
<organism evidence="16 17">
    <name type="scientific">Mortierella isabellina</name>
    <name type="common">Filamentous fungus</name>
    <name type="synonym">Umbelopsis isabellina</name>
    <dbReference type="NCBI Taxonomy" id="91625"/>
    <lineage>
        <taxon>Eukaryota</taxon>
        <taxon>Fungi</taxon>
        <taxon>Fungi incertae sedis</taxon>
        <taxon>Mucoromycota</taxon>
        <taxon>Mucoromycotina</taxon>
        <taxon>Umbelopsidomycetes</taxon>
        <taxon>Umbelopsidales</taxon>
        <taxon>Umbelopsidaceae</taxon>
        <taxon>Umbelopsis</taxon>
    </lineage>
</organism>
<accession>A0A8H7UJ89</accession>
<sequence length="1166" mass="130972">MKNNYAQQLAWFEKEEKPHLVKEIQTPPYPIEPRFASSKPARLPQRTLADPTIFTAQLVQHSPSEPEWQPKDDKENLGDHINTSAFSATAIASNGSNYQNQPARKRPIEDSDYDRGIIDLTQGKPKAKKLSLSRNKESQSTVLTRRQTTAQATADSDDDFQNHVYNYPKEQSSFHQPENQSPSHSDTNYSEIFPIQTAVTDTPGSPYSDLNDDIMVLDEAPANFKQKGLADQLQISDKEFINDPLTEIQELEREKNIINDELVQLILQANDISNQDKIADLTFKRTQVLKRIEELTSSPITTLSRMDTSMSFSSNPQEKGIQQNSASTETGTPVQLYQSLVPSNSNSERTNSPSEAENPTFASDLFIDDIDTDVFMQSVDEVETAYVSGKAAQNNFGLSTYQQTANTSIANTPTKDHSSRSQETFEWSNEVKKALTQIFKLQEFRSNQLDAINTTLSGKDVFVLMPTGGGKSLCYQLPAVIAKGVTKGVTVVVSPLLSLMQDQVSHLLEIGIAAVCLNSTMDQQKRSWAYSELGKNPPSTRLVYVTPELLSKSGVFQNTVRSLYNRKLLARFVVDEAHCVSQWGHDFRPDYKLLGSLKQTYKDIPVMALTATATDKVKEDVLHNLHIKGCKIIKQSFNRANLRYEIVPKAKKSMVDSIHLFIKTGYRNASGIIYCNSRAQCEELATLLRQKFKIRAKHYHALLDPDDRHRVQQEWQDGTVQVIVATIAFGMGIDKADVRFVIHCSLPSTLEGYYQETGRAGRDGLDAMCRLYYSYMDKKSVEYHIANGDGGWEQKERQRQNLRLMIQFCENHTDCRRQQILAYFGETFNPLLCNKTCDNCLKNANFSIKQVDITEVTKTILKMVREMQNSRITLIQFMDIFRGSASKLLRTRGIDHAPGVGSGSSYSRTDCERIFKHLVLSNILYEKCETNAHGFVIGYIQVGNQAQDVEQGRLKVAIPFSIPKKVNMAIRPTTAPSASNAQAQMLNQLGSSLASKRNKKQPALNNNSSKLSTGSDKQLRATKRTATVQVSAIQDSSSANVTGRSATRVNLSRYQSEQSWSSMPSASAHKKSAAADNPEVAKIKQNCYQEMKDTRRKLFISQNLSRPSTIFTDTQLKQMADALPTSMLQFLQIDPENITDDKFERYGQAFLKICKNHAAMVKSLHH</sequence>
<dbReference type="Pfam" id="PF16124">
    <property type="entry name" value="RecQ_Zn_bind"/>
    <property type="match status" value="1"/>
</dbReference>
<dbReference type="GO" id="GO:0016787">
    <property type="term" value="F:hydrolase activity"/>
    <property type="evidence" value="ECO:0007669"/>
    <property type="project" value="UniProtKB-KW"/>
</dbReference>
<dbReference type="SUPFAM" id="SSF47819">
    <property type="entry name" value="HRDC-like"/>
    <property type="match status" value="1"/>
</dbReference>
<dbReference type="GO" id="GO:0006260">
    <property type="term" value="P:DNA replication"/>
    <property type="evidence" value="ECO:0007669"/>
    <property type="project" value="InterPro"/>
</dbReference>
<dbReference type="FunFam" id="3.40.50.300:FF:000537">
    <property type="entry name" value="Bloom syndrome RecQ-like helicase"/>
    <property type="match status" value="1"/>
</dbReference>
<dbReference type="GO" id="GO:0043138">
    <property type="term" value="F:3'-5' DNA helicase activity"/>
    <property type="evidence" value="ECO:0007669"/>
    <property type="project" value="UniProtKB-EC"/>
</dbReference>
<keyword evidence="7" id="KW-0238">DNA-binding</keyword>
<dbReference type="GO" id="GO:0005634">
    <property type="term" value="C:nucleus"/>
    <property type="evidence" value="ECO:0007669"/>
    <property type="project" value="UniProtKB-SubCell"/>
</dbReference>
<evidence type="ECO:0000259" key="15">
    <source>
        <dbReference type="PROSITE" id="PS51194"/>
    </source>
</evidence>